<dbReference type="EMBL" id="HACG01052895">
    <property type="protein sequence ID" value="CEK99766.1"/>
    <property type="molecule type" value="Transcribed_RNA"/>
</dbReference>
<feature type="non-terminal residue" evidence="1">
    <location>
        <position position="83"/>
    </location>
</feature>
<evidence type="ECO:0000313" key="1">
    <source>
        <dbReference type="EMBL" id="CEK99766.1"/>
    </source>
</evidence>
<proteinExistence type="predicted"/>
<name>A0A0B7C558_9EUPU</name>
<feature type="non-terminal residue" evidence="1">
    <location>
        <position position="1"/>
    </location>
</feature>
<reference evidence="1" key="1">
    <citation type="submission" date="2014-12" db="EMBL/GenBank/DDBJ databases">
        <title>Insight into the proteome of Arion vulgaris.</title>
        <authorList>
            <person name="Aradska J."/>
            <person name="Bulat T."/>
            <person name="Smidak R."/>
            <person name="Sarate P."/>
            <person name="Gangsoo J."/>
            <person name="Sialana F."/>
            <person name="Bilban M."/>
            <person name="Lubec G."/>
        </authorList>
    </citation>
    <scope>NUCLEOTIDE SEQUENCE</scope>
    <source>
        <tissue evidence="1">Skin</tissue>
    </source>
</reference>
<organism evidence="1">
    <name type="scientific">Arion vulgaris</name>
    <dbReference type="NCBI Taxonomy" id="1028688"/>
    <lineage>
        <taxon>Eukaryota</taxon>
        <taxon>Metazoa</taxon>
        <taxon>Spiralia</taxon>
        <taxon>Lophotrochozoa</taxon>
        <taxon>Mollusca</taxon>
        <taxon>Gastropoda</taxon>
        <taxon>Heterobranchia</taxon>
        <taxon>Euthyneura</taxon>
        <taxon>Panpulmonata</taxon>
        <taxon>Eupulmonata</taxon>
        <taxon>Stylommatophora</taxon>
        <taxon>Helicina</taxon>
        <taxon>Arionoidea</taxon>
        <taxon>Arionidae</taxon>
        <taxon>Arion</taxon>
    </lineage>
</organism>
<sequence length="83" mass="10063">KHLHNQSCQYSHVPDMYNLCKYAHSQEELDEWLERYEWRQHKRIVAKERHMFSYTESLLEEYYSKDNSVNVISESLPGVLIVC</sequence>
<dbReference type="AlphaFoldDB" id="A0A0B7C558"/>
<accession>A0A0B7C558</accession>
<protein>
    <submittedName>
        <fullName evidence="1">Uncharacterized protein</fullName>
    </submittedName>
</protein>
<gene>
    <name evidence="1" type="primary">ORF222085</name>
</gene>